<sequence>MKRPCRGSLSTKASNQDADANETEDDGTARCERRRAHNRAATAAVWVPPLGAPDVKTPSCDEGHARRRDGGFRKTPRNEKSSPAGGDDAVHEQTDMSEEAITSSKPISALDIMASPYEEEANVEGLPQTGSRRHLGSREVLG</sequence>
<name>A0AAD9A6P4_9PEZI</name>
<feature type="compositionally biased region" description="Polar residues" evidence="1">
    <location>
        <begin position="8"/>
        <end position="18"/>
    </location>
</feature>
<accession>A0AAD9A6P4</accession>
<feature type="compositionally biased region" description="Basic and acidic residues" evidence="1">
    <location>
        <begin position="59"/>
        <end position="80"/>
    </location>
</feature>
<dbReference type="AlphaFoldDB" id="A0AAD9A6P4"/>
<keyword evidence="3" id="KW-1185">Reference proteome</keyword>
<proteinExistence type="predicted"/>
<organism evidence="2 3">
    <name type="scientific">Colletotrichum chrysophilum</name>
    <dbReference type="NCBI Taxonomy" id="1836956"/>
    <lineage>
        <taxon>Eukaryota</taxon>
        <taxon>Fungi</taxon>
        <taxon>Dikarya</taxon>
        <taxon>Ascomycota</taxon>
        <taxon>Pezizomycotina</taxon>
        <taxon>Sordariomycetes</taxon>
        <taxon>Hypocreomycetidae</taxon>
        <taxon>Glomerellales</taxon>
        <taxon>Glomerellaceae</taxon>
        <taxon>Colletotrichum</taxon>
        <taxon>Colletotrichum gloeosporioides species complex</taxon>
    </lineage>
</organism>
<dbReference type="EMBL" id="JAQOWY010000606">
    <property type="protein sequence ID" value="KAK1839989.1"/>
    <property type="molecule type" value="Genomic_DNA"/>
</dbReference>
<reference evidence="2" key="1">
    <citation type="submission" date="2023-01" db="EMBL/GenBank/DDBJ databases">
        <title>Colletotrichum chrysophilum M932 genome sequence.</title>
        <authorList>
            <person name="Baroncelli R."/>
        </authorList>
    </citation>
    <scope>NUCLEOTIDE SEQUENCE</scope>
    <source>
        <strain evidence="2">M932</strain>
    </source>
</reference>
<dbReference type="Proteomes" id="UP001243330">
    <property type="component" value="Unassembled WGS sequence"/>
</dbReference>
<evidence type="ECO:0000313" key="2">
    <source>
        <dbReference type="EMBL" id="KAK1839989.1"/>
    </source>
</evidence>
<gene>
    <name evidence="2" type="ORF">CCHR01_17393</name>
</gene>
<evidence type="ECO:0000313" key="3">
    <source>
        <dbReference type="Proteomes" id="UP001243330"/>
    </source>
</evidence>
<protein>
    <submittedName>
        <fullName evidence="2">Uncharacterized protein</fullName>
    </submittedName>
</protein>
<evidence type="ECO:0000256" key="1">
    <source>
        <dbReference type="SAM" id="MobiDB-lite"/>
    </source>
</evidence>
<feature type="region of interest" description="Disordered" evidence="1">
    <location>
        <begin position="1"/>
        <end position="142"/>
    </location>
</feature>
<comment type="caution">
    <text evidence="2">The sequence shown here is derived from an EMBL/GenBank/DDBJ whole genome shotgun (WGS) entry which is preliminary data.</text>
</comment>